<accession>A0A0F9KPN3</accession>
<feature type="non-terminal residue" evidence="1">
    <location>
        <position position="1"/>
    </location>
</feature>
<protein>
    <submittedName>
        <fullName evidence="1">Uncharacterized protein</fullName>
    </submittedName>
</protein>
<organism evidence="1">
    <name type="scientific">marine sediment metagenome</name>
    <dbReference type="NCBI Taxonomy" id="412755"/>
    <lineage>
        <taxon>unclassified sequences</taxon>
        <taxon>metagenomes</taxon>
        <taxon>ecological metagenomes</taxon>
    </lineage>
</organism>
<name>A0A0F9KPN3_9ZZZZ</name>
<gene>
    <name evidence="1" type="ORF">LCGC14_1302070</name>
</gene>
<dbReference type="EMBL" id="LAZR01007607">
    <property type="protein sequence ID" value="KKM84159.1"/>
    <property type="molecule type" value="Genomic_DNA"/>
</dbReference>
<evidence type="ECO:0000313" key="1">
    <source>
        <dbReference type="EMBL" id="KKM84159.1"/>
    </source>
</evidence>
<sequence>IKVRLSEQEGIILSLIIFTPFIAHQTDQIEIHG</sequence>
<dbReference type="AlphaFoldDB" id="A0A0F9KPN3"/>
<proteinExistence type="predicted"/>
<reference evidence="1" key="1">
    <citation type="journal article" date="2015" name="Nature">
        <title>Complex archaea that bridge the gap between prokaryotes and eukaryotes.</title>
        <authorList>
            <person name="Spang A."/>
            <person name="Saw J.H."/>
            <person name="Jorgensen S.L."/>
            <person name="Zaremba-Niedzwiedzka K."/>
            <person name="Martijn J."/>
            <person name="Lind A.E."/>
            <person name="van Eijk R."/>
            <person name="Schleper C."/>
            <person name="Guy L."/>
            <person name="Ettema T.J."/>
        </authorList>
    </citation>
    <scope>NUCLEOTIDE SEQUENCE</scope>
</reference>
<comment type="caution">
    <text evidence="1">The sequence shown here is derived from an EMBL/GenBank/DDBJ whole genome shotgun (WGS) entry which is preliminary data.</text>
</comment>